<dbReference type="InterPro" id="IPR047525">
    <property type="entry name" value="TfoX-like"/>
</dbReference>
<evidence type="ECO:0000313" key="3">
    <source>
        <dbReference type="Proteomes" id="UP000289708"/>
    </source>
</evidence>
<proteinExistence type="predicted"/>
<dbReference type="Gene3D" id="3.30.1460.30">
    <property type="entry name" value="YgaC/TfoX-N like chaperone"/>
    <property type="match status" value="1"/>
</dbReference>
<dbReference type="EMBL" id="RYFI01000006">
    <property type="protein sequence ID" value="RXF73922.1"/>
    <property type="molecule type" value="Genomic_DNA"/>
</dbReference>
<dbReference type="InterPro" id="IPR007076">
    <property type="entry name" value="TfoX_N"/>
</dbReference>
<dbReference type="SUPFAM" id="SSF159894">
    <property type="entry name" value="YgaC/TfoX-N like"/>
    <property type="match status" value="1"/>
</dbReference>
<evidence type="ECO:0000313" key="2">
    <source>
        <dbReference type="EMBL" id="RXF73922.1"/>
    </source>
</evidence>
<dbReference type="PANTHER" id="PTHR36121:SF1">
    <property type="entry name" value="PROTEIN SXY"/>
    <property type="match status" value="1"/>
</dbReference>
<comment type="caution">
    <text evidence="2">The sequence shown here is derived from an EMBL/GenBank/DDBJ whole genome shotgun (WGS) entry which is preliminary data.</text>
</comment>
<evidence type="ECO:0000259" key="1">
    <source>
        <dbReference type="Pfam" id="PF04993"/>
    </source>
</evidence>
<gene>
    <name evidence="2" type="ORF">EK403_08100</name>
</gene>
<feature type="domain" description="TfoX N-terminal" evidence="1">
    <location>
        <begin position="10"/>
        <end position="102"/>
    </location>
</feature>
<keyword evidence="3" id="KW-1185">Reference proteome</keyword>
<sequence>MSFDPDYAAELFHALGPVRCRNMFGGTGVYAGELMFALEAGGVLYLKSDRSTDQFFEAEGCEAFSYETRDGRRTIMSYWRMPDRLFDDPDALAEFARRALAVARAAKDGKPKRKRPARRS</sequence>
<dbReference type="Pfam" id="PF04993">
    <property type="entry name" value="TfoX_N"/>
    <property type="match status" value="1"/>
</dbReference>
<accession>A0A4V1KJE6</accession>
<dbReference type="AlphaFoldDB" id="A0A4V1KJE6"/>
<organism evidence="2 3">
    <name type="scientific">Hansschlegelia zhihuaiae</name>
    <dbReference type="NCBI Taxonomy" id="405005"/>
    <lineage>
        <taxon>Bacteria</taxon>
        <taxon>Pseudomonadati</taxon>
        <taxon>Pseudomonadota</taxon>
        <taxon>Alphaproteobacteria</taxon>
        <taxon>Hyphomicrobiales</taxon>
        <taxon>Methylopilaceae</taxon>
        <taxon>Hansschlegelia</taxon>
    </lineage>
</organism>
<dbReference type="PANTHER" id="PTHR36121">
    <property type="entry name" value="PROTEIN SXY"/>
    <property type="match status" value="1"/>
</dbReference>
<protein>
    <submittedName>
        <fullName evidence="2">TfoX family protein</fullName>
    </submittedName>
</protein>
<dbReference type="OrthoDB" id="1524907at2"/>
<dbReference type="Proteomes" id="UP000289708">
    <property type="component" value="Unassembled WGS sequence"/>
</dbReference>
<dbReference type="RefSeq" id="WP_128776994.1">
    <property type="nucleotide sequence ID" value="NZ_RYFI01000006.1"/>
</dbReference>
<reference evidence="2 3" key="1">
    <citation type="submission" date="2018-12" db="EMBL/GenBank/DDBJ databases">
        <title>bacterium Hansschlegelia zhihuaiae S113.</title>
        <authorList>
            <person name="He J."/>
        </authorList>
    </citation>
    <scope>NUCLEOTIDE SEQUENCE [LARGE SCALE GENOMIC DNA]</scope>
    <source>
        <strain evidence="2 3">S 113</strain>
    </source>
</reference>
<name>A0A4V1KJE6_9HYPH</name>